<protein>
    <submittedName>
        <fullName evidence="1">Uncharacterized protein</fullName>
    </submittedName>
</protein>
<gene>
    <name evidence="1" type="ORF">ElyMa_002060200</name>
</gene>
<name>A0AAV4FAB8_9GAST</name>
<dbReference type="AlphaFoldDB" id="A0AAV4FAB8"/>
<dbReference type="EMBL" id="BMAT01004184">
    <property type="protein sequence ID" value="GFR69915.1"/>
    <property type="molecule type" value="Genomic_DNA"/>
</dbReference>
<accession>A0AAV4FAB8</accession>
<comment type="caution">
    <text evidence="1">The sequence shown here is derived from an EMBL/GenBank/DDBJ whole genome shotgun (WGS) entry which is preliminary data.</text>
</comment>
<proteinExistence type="predicted"/>
<dbReference type="Proteomes" id="UP000762676">
    <property type="component" value="Unassembled WGS sequence"/>
</dbReference>
<evidence type="ECO:0000313" key="2">
    <source>
        <dbReference type="Proteomes" id="UP000762676"/>
    </source>
</evidence>
<evidence type="ECO:0000313" key="1">
    <source>
        <dbReference type="EMBL" id="GFR69915.1"/>
    </source>
</evidence>
<reference evidence="1 2" key="1">
    <citation type="journal article" date="2021" name="Elife">
        <title>Chloroplast acquisition without the gene transfer in kleptoplastic sea slugs, Plakobranchus ocellatus.</title>
        <authorList>
            <person name="Maeda T."/>
            <person name="Takahashi S."/>
            <person name="Yoshida T."/>
            <person name="Shimamura S."/>
            <person name="Takaki Y."/>
            <person name="Nagai Y."/>
            <person name="Toyoda A."/>
            <person name="Suzuki Y."/>
            <person name="Arimoto A."/>
            <person name="Ishii H."/>
            <person name="Satoh N."/>
            <person name="Nishiyama T."/>
            <person name="Hasebe M."/>
            <person name="Maruyama T."/>
            <person name="Minagawa J."/>
            <person name="Obokata J."/>
            <person name="Shigenobu S."/>
        </authorList>
    </citation>
    <scope>NUCLEOTIDE SEQUENCE [LARGE SCALE GENOMIC DNA]</scope>
</reference>
<organism evidence="1 2">
    <name type="scientific">Elysia marginata</name>
    <dbReference type="NCBI Taxonomy" id="1093978"/>
    <lineage>
        <taxon>Eukaryota</taxon>
        <taxon>Metazoa</taxon>
        <taxon>Spiralia</taxon>
        <taxon>Lophotrochozoa</taxon>
        <taxon>Mollusca</taxon>
        <taxon>Gastropoda</taxon>
        <taxon>Heterobranchia</taxon>
        <taxon>Euthyneura</taxon>
        <taxon>Panpulmonata</taxon>
        <taxon>Sacoglossa</taxon>
        <taxon>Placobranchoidea</taxon>
        <taxon>Plakobranchidae</taxon>
        <taxon>Elysia</taxon>
    </lineage>
</organism>
<sequence length="80" mass="8590">MLTSPSLCDSVVKGLCVAEESTENRYNERLHGPLPGPDQRWKVHGAARFTELSRVPSLKTSGAPDGLVAVCHVCPCPDSD</sequence>
<keyword evidence="2" id="KW-1185">Reference proteome</keyword>